<comment type="caution">
    <text evidence="1">The sequence shown here is derived from an EMBL/GenBank/DDBJ whole genome shotgun (WGS) entry which is preliminary data.</text>
</comment>
<dbReference type="Proteomes" id="UP001430614">
    <property type="component" value="Unassembled WGS sequence"/>
</dbReference>
<evidence type="ECO:0000313" key="1">
    <source>
        <dbReference type="EMBL" id="MCC8400396.1"/>
    </source>
</evidence>
<name>A0ABS8K6M5_9BURK</name>
<proteinExistence type="predicted"/>
<protein>
    <submittedName>
        <fullName evidence="1">Immunity 52 family protein</fullName>
    </submittedName>
</protein>
<evidence type="ECO:0000313" key="2">
    <source>
        <dbReference type="Proteomes" id="UP001430614"/>
    </source>
</evidence>
<gene>
    <name evidence="1" type="ORF">LJ655_00565</name>
</gene>
<accession>A0ABS8K6M5</accession>
<keyword evidence="2" id="KW-1185">Reference proteome</keyword>
<dbReference type="RefSeq" id="WP_230559317.1">
    <property type="nucleotide sequence ID" value="NZ_JAJITC010000001.1"/>
</dbReference>
<reference evidence="1 2" key="1">
    <citation type="submission" date="2021-11" db="EMBL/GenBank/DDBJ databases">
        <authorList>
            <person name="Oh E.-T."/>
            <person name="Kim S.-B."/>
        </authorList>
    </citation>
    <scope>NUCLEOTIDE SEQUENCE [LARGE SCALE GENOMIC DNA]</scope>
    <source>
        <strain evidence="1 2">MMS20-SJTN17</strain>
    </source>
</reference>
<sequence length="34" mass="4096">MEQRKQDESAHVKVANDIEIRLANQDLWLRFIDL</sequence>
<dbReference type="EMBL" id="JAJITC010000001">
    <property type="protein sequence ID" value="MCC8400396.1"/>
    <property type="molecule type" value="Genomic_DNA"/>
</dbReference>
<organism evidence="1 2">
    <name type="scientific">Paraburkholderia translucens</name>
    <dbReference type="NCBI Taxonomy" id="2886945"/>
    <lineage>
        <taxon>Bacteria</taxon>
        <taxon>Pseudomonadati</taxon>
        <taxon>Pseudomonadota</taxon>
        <taxon>Betaproteobacteria</taxon>
        <taxon>Burkholderiales</taxon>
        <taxon>Burkholderiaceae</taxon>
        <taxon>Paraburkholderia</taxon>
    </lineage>
</organism>